<dbReference type="GO" id="GO:0005829">
    <property type="term" value="C:cytosol"/>
    <property type="evidence" value="ECO:0007669"/>
    <property type="project" value="TreeGrafter"/>
</dbReference>
<evidence type="ECO:0000313" key="6">
    <source>
        <dbReference type="EMBL" id="MCG9970796.1"/>
    </source>
</evidence>
<dbReference type="Gene3D" id="1.10.10.10">
    <property type="entry name" value="Winged helix-like DNA-binding domain superfamily/Winged helix DNA-binding domain"/>
    <property type="match status" value="1"/>
</dbReference>
<comment type="caution">
    <text evidence="6">The sequence shown here is derived from an EMBL/GenBank/DDBJ whole genome shotgun (WGS) entry which is preliminary data.</text>
</comment>
<dbReference type="PRINTS" id="PR00034">
    <property type="entry name" value="HTHCRP"/>
</dbReference>
<dbReference type="Proteomes" id="UP001139344">
    <property type="component" value="Unassembled WGS sequence"/>
</dbReference>
<dbReference type="InterPro" id="IPR036390">
    <property type="entry name" value="WH_DNA-bd_sf"/>
</dbReference>
<dbReference type="InterPro" id="IPR012318">
    <property type="entry name" value="HTH_CRP"/>
</dbReference>
<feature type="domain" description="Cyclic nucleotide-binding" evidence="4">
    <location>
        <begin position="28"/>
        <end position="110"/>
    </location>
</feature>
<name>A0A9X1UVD1_9FLAO</name>
<proteinExistence type="predicted"/>
<sequence>MYTINYKPSFADLEIPQAMRERADVLFFKKGQIVYQEGSTPLGAYFVDSGQVKISMLGSLGKEKIVKIVTDSELLCFSDLFSHRRYSTSAQAMEETSLLFISKRDFWEVLNDRRDIFLSLLWRLSEQIKVVQETITDLAYKPVRGRLADAILNLNNKIKGKDLEYQSISLTRADLAGYVGTVKETVNRLLSELREEKIISTSGSRIVIRDMDKLIRISEMYN</sequence>
<dbReference type="SUPFAM" id="SSF46785">
    <property type="entry name" value="Winged helix' DNA-binding domain"/>
    <property type="match status" value="1"/>
</dbReference>
<keyword evidence="2" id="KW-0238">DNA-binding</keyword>
<reference evidence="6" key="1">
    <citation type="submission" date="2021-12" db="EMBL/GenBank/DDBJ databases">
        <title>Description of Gramella crocea sp. nov., a new bacterium isolated from activated sludge.</title>
        <authorList>
            <person name="Zhang X."/>
        </authorList>
    </citation>
    <scope>NUCLEOTIDE SEQUENCE</scope>
    <source>
        <strain evidence="6">YB25</strain>
    </source>
</reference>
<gene>
    <name evidence="6" type="ORF">LU635_04030</name>
</gene>
<keyword evidence="1" id="KW-0805">Transcription regulation</keyword>
<organism evidence="6 7">
    <name type="scientific">Christiangramia crocea</name>
    <dbReference type="NCBI Taxonomy" id="2904124"/>
    <lineage>
        <taxon>Bacteria</taxon>
        <taxon>Pseudomonadati</taxon>
        <taxon>Bacteroidota</taxon>
        <taxon>Flavobacteriia</taxon>
        <taxon>Flavobacteriales</taxon>
        <taxon>Flavobacteriaceae</taxon>
        <taxon>Christiangramia</taxon>
    </lineage>
</organism>
<protein>
    <submittedName>
        <fullName evidence="6">Crp/Fnr family transcriptional regulator</fullName>
    </submittedName>
</protein>
<dbReference type="InterPro" id="IPR018490">
    <property type="entry name" value="cNMP-bd_dom_sf"/>
</dbReference>
<dbReference type="Gene3D" id="2.60.120.10">
    <property type="entry name" value="Jelly Rolls"/>
    <property type="match status" value="1"/>
</dbReference>
<dbReference type="InterPro" id="IPR014710">
    <property type="entry name" value="RmlC-like_jellyroll"/>
</dbReference>
<dbReference type="Pfam" id="PF13545">
    <property type="entry name" value="HTH_Crp_2"/>
    <property type="match status" value="1"/>
</dbReference>
<accession>A0A9X1UVD1</accession>
<dbReference type="InterPro" id="IPR000595">
    <property type="entry name" value="cNMP-bd_dom"/>
</dbReference>
<dbReference type="PROSITE" id="PS51063">
    <property type="entry name" value="HTH_CRP_2"/>
    <property type="match status" value="1"/>
</dbReference>
<dbReference type="EMBL" id="JAJSON010000012">
    <property type="protein sequence ID" value="MCG9970796.1"/>
    <property type="molecule type" value="Genomic_DNA"/>
</dbReference>
<dbReference type="InterPro" id="IPR036388">
    <property type="entry name" value="WH-like_DNA-bd_sf"/>
</dbReference>
<dbReference type="GO" id="GO:0003677">
    <property type="term" value="F:DNA binding"/>
    <property type="evidence" value="ECO:0007669"/>
    <property type="project" value="UniProtKB-KW"/>
</dbReference>
<dbReference type="PANTHER" id="PTHR24567">
    <property type="entry name" value="CRP FAMILY TRANSCRIPTIONAL REGULATORY PROTEIN"/>
    <property type="match status" value="1"/>
</dbReference>
<keyword evidence="7" id="KW-1185">Reference proteome</keyword>
<evidence type="ECO:0000259" key="5">
    <source>
        <dbReference type="PROSITE" id="PS51063"/>
    </source>
</evidence>
<dbReference type="SMART" id="SM00419">
    <property type="entry name" value="HTH_CRP"/>
    <property type="match status" value="1"/>
</dbReference>
<evidence type="ECO:0000256" key="1">
    <source>
        <dbReference type="ARBA" id="ARBA00023015"/>
    </source>
</evidence>
<dbReference type="CDD" id="cd00038">
    <property type="entry name" value="CAP_ED"/>
    <property type="match status" value="1"/>
</dbReference>
<dbReference type="SMART" id="SM00100">
    <property type="entry name" value="cNMP"/>
    <property type="match status" value="1"/>
</dbReference>
<evidence type="ECO:0000256" key="3">
    <source>
        <dbReference type="ARBA" id="ARBA00023163"/>
    </source>
</evidence>
<dbReference type="PANTHER" id="PTHR24567:SF74">
    <property type="entry name" value="HTH-TYPE TRANSCRIPTIONAL REGULATOR ARCR"/>
    <property type="match status" value="1"/>
</dbReference>
<dbReference type="AlphaFoldDB" id="A0A9X1UVD1"/>
<keyword evidence="3" id="KW-0804">Transcription</keyword>
<feature type="domain" description="HTH crp-type" evidence="5">
    <location>
        <begin position="141"/>
        <end position="212"/>
    </location>
</feature>
<evidence type="ECO:0000259" key="4">
    <source>
        <dbReference type="PROSITE" id="PS50042"/>
    </source>
</evidence>
<dbReference type="RefSeq" id="WP_240096437.1">
    <property type="nucleotide sequence ID" value="NZ_JAJSON010000012.1"/>
</dbReference>
<dbReference type="InterPro" id="IPR050397">
    <property type="entry name" value="Env_Response_Regulators"/>
</dbReference>
<dbReference type="SUPFAM" id="SSF51206">
    <property type="entry name" value="cAMP-binding domain-like"/>
    <property type="match status" value="1"/>
</dbReference>
<dbReference type="PROSITE" id="PS50042">
    <property type="entry name" value="CNMP_BINDING_3"/>
    <property type="match status" value="1"/>
</dbReference>
<evidence type="ECO:0000313" key="7">
    <source>
        <dbReference type="Proteomes" id="UP001139344"/>
    </source>
</evidence>
<evidence type="ECO:0000256" key="2">
    <source>
        <dbReference type="ARBA" id="ARBA00023125"/>
    </source>
</evidence>
<dbReference type="GO" id="GO:0003700">
    <property type="term" value="F:DNA-binding transcription factor activity"/>
    <property type="evidence" value="ECO:0007669"/>
    <property type="project" value="TreeGrafter"/>
</dbReference>
<dbReference type="Pfam" id="PF00027">
    <property type="entry name" value="cNMP_binding"/>
    <property type="match status" value="1"/>
</dbReference>